<gene>
    <name evidence="3" type="ORF">F5972_12950</name>
</gene>
<organism evidence="3 4">
    <name type="scientific">Microbispora cellulosiformans</name>
    <dbReference type="NCBI Taxonomy" id="2614688"/>
    <lineage>
        <taxon>Bacteria</taxon>
        <taxon>Bacillati</taxon>
        <taxon>Actinomycetota</taxon>
        <taxon>Actinomycetes</taxon>
        <taxon>Streptosporangiales</taxon>
        <taxon>Streptosporangiaceae</taxon>
        <taxon>Microbispora</taxon>
    </lineage>
</organism>
<dbReference type="Gene3D" id="1.20.120.450">
    <property type="entry name" value="dinb family like domain"/>
    <property type="match status" value="1"/>
</dbReference>
<dbReference type="GO" id="GO:0046872">
    <property type="term" value="F:metal ion binding"/>
    <property type="evidence" value="ECO:0007669"/>
    <property type="project" value="InterPro"/>
</dbReference>
<evidence type="ECO:0000256" key="1">
    <source>
        <dbReference type="SAM" id="MobiDB-lite"/>
    </source>
</evidence>
<proteinExistence type="predicted"/>
<dbReference type="NCBIfam" id="TIGR03083">
    <property type="entry name" value="maleylpyruvate isomerase family mycothiol-dependent enzyme"/>
    <property type="match status" value="1"/>
</dbReference>
<sequence length="252" mass="27637">MFTVGCETMRCSYGSARSVHVTTQKWSTYGAIPGDGDCRTKSKASSPAYGSTQPRCRVSTSRPAGRRGRVVAMEEMMPLMTRATERTAELVRAVRQDQLGLPTPCAEFDVKGLITHLEWVAALFESLGRNGPRVEQGPYAGDFPERAKATLAAWSRPEAWEGTSPAMGLPMTTLGHMYLVDMVVHGWDLARAIDREYEPDPEAVSRALHFTDRMVEMGRQRGAFGPPVPVPDDAPPFARLLGVIGRDPAWTA</sequence>
<evidence type="ECO:0000259" key="2">
    <source>
        <dbReference type="Pfam" id="PF11716"/>
    </source>
</evidence>
<dbReference type="Proteomes" id="UP000327011">
    <property type="component" value="Unassembled WGS sequence"/>
</dbReference>
<dbReference type="InterPro" id="IPR017520">
    <property type="entry name" value="CHP03086"/>
</dbReference>
<feature type="region of interest" description="Disordered" evidence="1">
    <location>
        <begin position="37"/>
        <end position="65"/>
    </location>
</feature>
<feature type="compositionally biased region" description="Polar residues" evidence="1">
    <location>
        <begin position="43"/>
        <end position="62"/>
    </location>
</feature>
<dbReference type="InterPro" id="IPR024344">
    <property type="entry name" value="MDMPI_metal-binding"/>
</dbReference>
<dbReference type="SUPFAM" id="SSF109854">
    <property type="entry name" value="DinB/YfiT-like putative metalloenzymes"/>
    <property type="match status" value="1"/>
</dbReference>
<dbReference type="NCBIfam" id="TIGR03086">
    <property type="entry name" value="TIGR03086 family metal-binding protein"/>
    <property type="match status" value="1"/>
</dbReference>
<comment type="caution">
    <text evidence="3">The sequence shown here is derived from an EMBL/GenBank/DDBJ whole genome shotgun (WGS) entry which is preliminary data.</text>
</comment>
<dbReference type="InterPro" id="IPR017517">
    <property type="entry name" value="Maleyloyr_isom"/>
</dbReference>
<accession>A0A5J5K418</accession>
<keyword evidence="4" id="KW-1185">Reference proteome</keyword>
<reference evidence="3 4" key="1">
    <citation type="submission" date="2019-09" db="EMBL/GenBank/DDBJ databases">
        <title>Screening of Novel Bioactive Compounds from Soil-Associated.</title>
        <authorList>
            <person name="Gong X."/>
        </authorList>
    </citation>
    <scope>NUCLEOTIDE SEQUENCE [LARGE SCALE GENOMIC DNA]</scope>
    <source>
        <strain evidence="3 4">Gxj-6</strain>
    </source>
</reference>
<dbReference type="InterPro" id="IPR034660">
    <property type="entry name" value="DinB/YfiT-like"/>
</dbReference>
<name>A0A5J5K418_9ACTN</name>
<dbReference type="Pfam" id="PF11716">
    <property type="entry name" value="MDMPI_N"/>
    <property type="match status" value="1"/>
</dbReference>
<dbReference type="AlphaFoldDB" id="A0A5J5K418"/>
<evidence type="ECO:0000313" key="3">
    <source>
        <dbReference type="EMBL" id="KAA9379104.1"/>
    </source>
</evidence>
<feature type="domain" description="Mycothiol-dependent maleylpyruvate isomerase metal-binding" evidence="2">
    <location>
        <begin position="82"/>
        <end position="128"/>
    </location>
</feature>
<evidence type="ECO:0000313" key="4">
    <source>
        <dbReference type="Proteomes" id="UP000327011"/>
    </source>
</evidence>
<protein>
    <submittedName>
        <fullName evidence="3">TIGR03086 family protein</fullName>
    </submittedName>
</protein>
<dbReference type="EMBL" id="VYTZ01000004">
    <property type="protein sequence ID" value="KAA9379104.1"/>
    <property type="molecule type" value="Genomic_DNA"/>
</dbReference>